<dbReference type="RefSeq" id="WP_117331504.1">
    <property type="nucleotide sequence ID" value="NZ_QUWK01000021.1"/>
</dbReference>
<dbReference type="InterPro" id="IPR050319">
    <property type="entry name" value="ABC_transp_ATP-bind"/>
</dbReference>
<dbReference type="PANTHER" id="PTHR43776">
    <property type="entry name" value="TRANSPORT ATP-BINDING PROTEIN"/>
    <property type="match status" value="1"/>
</dbReference>
<dbReference type="AlphaFoldDB" id="A0A372MED8"/>
<dbReference type="Pfam" id="PF00005">
    <property type="entry name" value="ABC_tran"/>
    <property type="match status" value="1"/>
</dbReference>
<evidence type="ECO:0000256" key="3">
    <source>
        <dbReference type="ARBA" id="ARBA00022840"/>
    </source>
</evidence>
<dbReference type="NCBIfam" id="TIGR01727">
    <property type="entry name" value="oligo_HPY"/>
    <property type="match status" value="1"/>
</dbReference>
<dbReference type="InterPro" id="IPR027417">
    <property type="entry name" value="P-loop_NTPase"/>
</dbReference>
<dbReference type="SUPFAM" id="SSF52540">
    <property type="entry name" value="P-loop containing nucleoside triphosphate hydrolases"/>
    <property type="match status" value="1"/>
</dbReference>
<reference evidence="5 6" key="2">
    <citation type="submission" date="2018-09" db="EMBL/GenBank/DDBJ databases">
        <title>Genome of Sphaerochaeta halotolerans strain 4-11.</title>
        <authorList>
            <person name="Nazina T.N."/>
            <person name="Sokolova D.S."/>
        </authorList>
    </citation>
    <scope>NUCLEOTIDE SEQUENCE [LARGE SCALE GENOMIC DNA]</scope>
    <source>
        <strain evidence="5 6">4-11</strain>
    </source>
</reference>
<dbReference type="InterPro" id="IPR017871">
    <property type="entry name" value="ABC_transporter-like_CS"/>
</dbReference>
<proteinExistence type="predicted"/>
<dbReference type="FunFam" id="3.40.50.300:FF:000016">
    <property type="entry name" value="Oligopeptide ABC transporter ATP-binding component"/>
    <property type="match status" value="1"/>
</dbReference>
<evidence type="ECO:0000259" key="4">
    <source>
        <dbReference type="PROSITE" id="PS50893"/>
    </source>
</evidence>
<evidence type="ECO:0000313" key="5">
    <source>
        <dbReference type="EMBL" id="RFU93738.1"/>
    </source>
</evidence>
<dbReference type="GO" id="GO:0055085">
    <property type="term" value="P:transmembrane transport"/>
    <property type="evidence" value="ECO:0007669"/>
    <property type="project" value="UniProtKB-ARBA"/>
</dbReference>
<dbReference type="InterPro" id="IPR013563">
    <property type="entry name" value="Oligopep_ABC_C"/>
</dbReference>
<accession>A0A372MED8</accession>
<dbReference type="GO" id="GO:0015833">
    <property type="term" value="P:peptide transport"/>
    <property type="evidence" value="ECO:0007669"/>
    <property type="project" value="InterPro"/>
</dbReference>
<dbReference type="Proteomes" id="UP000264002">
    <property type="component" value="Unassembled WGS sequence"/>
</dbReference>
<keyword evidence="6" id="KW-1185">Reference proteome</keyword>
<protein>
    <submittedName>
        <fullName evidence="5">ABC transporter ATP-binding protein</fullName>
    </submittedName>
</protein>
<reference evidence="6" key="1">
    <citation type="submission" date="2018-08" db="EMBL/GenBank/DDBJ databases">
        <authorList>
            <person name="Grouzdev D.S."/>
            <person name="Krutkina M.S."/>
        </authorList>
    </citation>
    <scope>NUCLEOTIDE SEQUENCE [LARGE SCALE GENOMIC DNA]</scope>
    <source>
        <strain evidence="6">4-11</strain>
    </source>
</reference>
<dbReference type="GO" id="GO:0005524">
    <property type="term" value="F:ATP binding"/>
    <property type="evidence" value="ECO:0007669"/>
    <property type="project" value="UniProtKB-KW"/>
</dbReference>
<comment type="caution">
    <text evidence="5">The sequence shown here is derived from an EMBL/GenBank/DDBJ whole genome shotgun (WGS) entry which is preliminary data.</text>
</comment>
<dbReference type="PROSITE" id="PS50893">
    <property type="entry name" value="ABC_TRANSPORTER_2"/>
    <property type="match status" value="1"/>
</dbReference>
<evidence type="ECO:0000256" key="2">
    <source>
        <dbReference type="ARBA" id="ARBA00022741"/>
    </source>
</evidence>
<sequence>MRQHDILVECSQLVKEYKGTRNKPVRAVHDLSFSIRQGETFGLVGESGCGKSTLGQLMVRLLEPTSGTVRYTNFQDGRGNRKQEKAMRKENQIIFQDPYSSINPRKRIGWLVEEPLIIHGIGKDAQERKAMVCSILKEVGLDDSYLDRWPRELSGGQRQRVAIAIALILNPSFVVCDEVVSALDVSVQAQVLNLLQELQEKFGLTYLFISHNLQVVSYLSDRIGVMYLGGLVEMGDTEQIYHHCLHPYTKALFSASVDAFDSVKEDLLLSGDIPSPSRSPSGCPFHTRCISCMKRCIEENPSMVEVSPGHFCACHLIQGMNT</sequence>
<keyword evidence="2" id="KW-0547">Nucleotide-binding</keyword>
<dbReference type="PANTHER" id="PTHR43776:SF8">
    <property type="entry name" value="ABC TRANSPORTER, ATP-BINDING PROTEIN"/>
    <property type="match status" value="1"/>
</dbReference>
<dbReference type="Pfam" id="PF08352">
    <property type="entry name" value="oligo_HPY"/>
    <property type="match status" value="1"/>
</dbReference>
<dbReference type="OrthoDB" id="337094at2"/>
<evidence type="ECO:0000256" key="1">
    <source>
        <dbReference type="ARBA" id="ARBA00022448"/>
    </source>
</evidence>
<feature type="domain" description="ABC transporter" evidence="4">
    <location>
        <begin position="8"/>
        <end position="253"/>
    </location>
</feature>
<keyword evidence="1" id="KW-0813">Transport</keyword>
<dbReference type="InterPro" id="IPR003439">
    <property type="entry name" value="ABC_transporter-like_ATP-bd"/>
</dbReference>
<keyword evidence="3 5" id="KW-0067">ATP-binding</keyword>
<gene>
    <name evidence="5" type="ORF">DYP60_13290</name>
</gene>
<dbReference type="EMBL" id="QUWK01000021">
    <property type="protein sequence ID" value="RFU93738.1"/>
    <property type="molecule type" value="Genomic_DNA"/>
</dbReference>
<dbReference type="InterPro" id="IPR003593">
    <property type="entry name" value="AAA+_ATPase"/>
</dbReference>
<dbReference type="GO" id="GO:0016887">
    <property type="term" value="F:ATP hydrolysis activity"/>
    <property type="evidence" value="ECO:0007669"/>
    <property type="project" value="InterPro"/>
</dbReference>
<dbReference type="Gene3D" id="3.40.50.300">
    <property type="entry name" value="P-loop containing nucleotide triphosphate hydrolases"/>
    <property type="match status" value="1"/>
</dbReference>
<evidence type="ECO:0000313" key="6">
    <source>
        <dbReference type="Proteomes" id="UP000264002"/>
    </source>
</evidence>
<dbReference type="PROSITE" id="PS00211">
    <property type="entry name" value="ABC_TRANSPORTER_1"/>
    <property type="match status" value="1"/>
</dbReference>
<dbReference type="SMART" id="SM00382">
    <property type="entry name" value="AAA"/>
    <property type="match status" value="1"/>
</dbReference>
<name>A0A372MED8_9SPIR</name>
<organism evidence="5 6">
    <name type="scientific">Sphaerochaeta halotolerans</name>
    <dbReference type="NCBI Taxonomy" id="2293840"/>
    <lineage>
        <taxon>Bacteria</taxon>
        <taxon>Pseudomonadati</taxon>
        <taxon>Spirochaetota</taxon>
        <taxon>Spirochaetia</taxon>
        <taxon>Spirochaetales</taxon>
        <taxon>Sphaerochaetaceae</taxon>
        <taxon>Sphaerochaeta</taxon>
    </lineage>
</organism>
<dbReference type="CDD" id="cd03257">
    <property type="entry name" value="ABC_NikE_OppD_transporters"/>
    <property type="match status" value="1"/>
</dbReference>